<comment type="similarity">
    <text evidence="2">Belongs to the ATPase g subunit family.</text>
</comment>
<keyword evidence="5" id="KW-0375">Hydrogen ion transport</keyword>
<evidence type="ECO:0000313" key="11">
    <source>
        <dbReference type="EMBL" id="ORY82606.1"/>
    </source>
</evidence>
<keyword evidence="4" id="KW-0138">CF(0)</keyword>
<keyword evidence="3" id="KW-0813">Transport</keyword>
<evidence type="ECO:0000256" key="6">
    <source>
        <dbReference type="ARBA" id="ARBA00023065"/>
    </source>
</evidence>
<dbReference type="OMA" id="NMTPPNL"/>
<dbReference type="GO" id="GO:0015986">
    <property type="term" value="P:proton motive force-driven ATP synthesis"/>
    <property type="evidence" value="ECO:0007669"/>
    <property type="project" value="InterPro"/>
</dbReference>
<reference evidence="11 12" key="1">
    <citation type="submission" date="2016-07" db="EMBL/GenBank/DDBJ databases">
        <title>Pervasive Adenine N6-methylation of Active Genes in Fungi.</title>
        <authorList>
            <consortium name="DOE Joint Genome Institute"/>
            <person name="Mondo S.J."/>
            <person name="Dannebaum R.O."/>
            <person name="Kuo R.C."/>
            <person name="Labutti K."/>
            <person name="Haridas S."/>
            <person name="Kuo A."/>
            <person name="Salamov A."/>
            <person name="Ahrendt S.R."/>
            <person name="Lipzen A."/>
            <person name="Sullivan W."/>
            <person name="Andreopoulos W.B."/>
            <person name="Clum A."/>
            <person name="Lindquist E."/>
            <person name="Daum C."/>
            <person name="Ramamoorthy G.K."/>
            <person name="Gryganskyi A."/>
            <person name="Culley D."/>
            <person name="Magnuson J.K."/>
            <person name="James T.Y."/>
            <person name="O'Malley M.A."/>
            <person name="Stajich J.E."/>
            <person name="Spatafora J.W."/>
            <person name="Visel A."/>
            <person name="Grigoriev I.V."/>
        </authorList>
    </citation>
    <scope>NUCLEOTIDE SEQUENCE [LARGE SCALE GENOMIC DNA]</scope>
    <source>
        <strain evidence="11 12">12-1054</strain>
    </source>
</reference>
<evidence type="ECO:0000256" key="4">
    <source>
        <dbReference type="ARBA" id="ARBA00022547"/>
    </source>
</evidence>
<evidence type="ECO:0000313" key="12">
    <source>
        <dbReference type="Proteomes" id="UP000193685"/>
    </source>
</evidence>
<feature type="region of interest" description="Disordered" evidence="10">
    <location>
        <begin position="1"/>
        <end position="53"/>
    </location>
</feature>
<dbReference type="GO" id="GO:0015078">
    <property type="term" value="F:proton transmembrane transporter activity"/>
    <property type="evidence" value="ECO:0007669"/>
    <property type="project" value="InterPro"/>
</dbReference>
<evidence type="ECO:0000256" key="1">
    <source>
        <dbReference type="ARBA" id="ARBA00004325"/>
    </source>
</evidence>
<keyword evidence="7" id="KW-0496">Mitochondrion</keyword>
<protein>
    <submittedName>
        <fullName evidence="11">Mitochondrial ATP synthase g subunit-domain-containing protein</fullName>
    </submittedName>
</protein>
<sequence length="185" mass="19171">MFRHGLTKQSVRQASRQFARNESSSATQKASEAAGQASAKATETAQAAKQKASEAAGAAQEKASQAAAKAGAVLSSAGARVSGATRGLMGLQEPVVYYAKVVGQLAKQVYLKEGMAPPSMAQFEQVAKNIVSNGTSPKGLSSLVGQLRGLKTGEMIKLGADGLVIYGFFCIGEMIGRRNLVGYDV</sequence>
<evidence type="ECO:0000256" key="2">
    <source>
        <dbReference type="ARBA" id="ARBA00005699"/>
    </source>
</evidence>
<dbReference type="Proteomes" id="UP000193685">
    <property type="component" value="Unassembled WGS sequence"/>
</dbReference>
<evidence type="ECO:0000256" key="8">
    <source>
        <dbReference type="ARBA" id="ARBA00023136"/>
    </source>
</evidence>
<accession>A0A1Y2FH65</accession>
<evidence type="ECO:0000256" key="7">
    <source>
        <dbReference type="ARBA" id="ARBA00023128"/>
    </source>
</evidence>
<gene>
    <name evidence="11" type="ORF">BCR37DRAFT_379621</name>
</gene>
<feature type="compositionally biased region" description="Polar residues" evidence="10">
    <location>
        <begin position="7"/>
        <end position="27"/>
    </location>
</feature>
<dbReference type="GeneID" id="63785900"/>
<dbReference type="InterPro" id="IPR006808">
    <property type="entry name" value="ATP_synth_F0_gsu_mt"/>
</dbReference>
<dbReference type="AlphaFoldDB" id="A0A1Y2FH65"/>
<dbReference type="GO" id="GO:0045259">
    <property type="term" value="C:proton-transporting ATP synthase complex"/>
    <property type="evidence" value="ECO:0007669"/>
    <property type="project" value="UniProtKB-KW"/>
</dbReference>
<organism evidence="11 12">
    <name type="scientific">Protomyces lactucae-debilis</name>
    <dbReference type="NCBI Taxonomy" id="2754530"/>
    <lineage>
        <taxon>Eukaryota</taxon>
        <taxon>Fungi</taxon>
        <taxon>Dikarya</taxon>
        <taxon>Ascomycota</taxon>
        <taxon>Taphrinomycotina</taxon>
        <taxon>Taphrinomycetes</taxon>
        <taxon>Taphrinales</taxon>
        <taxon>Protomycetaceae</taxon>
        <taxon>Protomyces</taxon>
    </lineage>
</organism>
<comment type="subcellular location">
    <subcellularLocation>
        <location evidence="1">Mitochondrion membrane</location>
    </subcellularLocation>
</comment>
<evidence type="ECO:0000256" key="9">
    <source>
        <dbReference type="ARBA" id="ARBA00023310"/>
    </source>
</evidence>
<evidence type="ECO:0000256" key="5">
    <source>
        <dbReference type="ARBA" id="ARBA00022781"/>
    </source>
</evidence>
<keyword evidence="9" id="KW-0066">ATP synthesis</keyword>
<evidence type="ECO:0000256" key="10">
    <source>
        <dbReference type="SAM" id="MobiDB-lite"/>
    </source>
</evidence>
<proteinExistence type="inferred from homology"/>
<name>A0A1Y2FH65_PROLT</name>
<dbReference type="STRING" id="56484.A0A1Y2FH65"/>
<dbReference type="OrthoDB" id="437at2759"/>
<keyword evidence="12" id="KW-1185">Reference proteome</keyword>
<dbReference type="EMBL" id="MCFI01000009">
    <property type="protein sequence ID" value="ORY82606.1"/>
    <property type="molecule type" value="Genomic_DNA"/>
</dbReference>
<feature type="compositionally biased region" description="Low complexity" evidence="10">
    <location>
        <begin position="28"/>
        <end position="53"/>
    </location>
</feature>
<dbReference type="GO" id="GO:0031966">
    <property type="term" value="C:mitochondrial membrane"/>
    <property type="evidence" value="ECO:0007669"/>
    <property type="project" value="UniProtKB-SubCell"/>
</dbReference>
<comment type="caution">
    <text evidence="11">The sequence shown here is derived from an EMBL/GenBank/DDBJ whole genome shotgun (WGS) entry which is preliminary data.</text>
</comment>
<evidence type="ECO:0000256" key="3">
    <source>
        <dbReference type="ARBA" id="ARBA00022448"/>
    </source>
</evidence>
<dbReference type="RefSeq" id="XP_040725477.1">
    <property type="nucleotide sequence ID" value="XM_040869301.1"/>
</dbReference>
<keyword evidence="6" id="KW-0406">Ion transport</keyword>
<dbReference type="Pfam" id="PF04718">
    <property type="entry name" value="ATP-synt_G"/>
    <property type="match status" value="1"/>
</dbReference>
<keyword evidence="8" id="KW-0472">Membrane</keyword>